<dbReference type="Proteomes" id="UP001500459">
    <property type="component" value="Unassembled WGS sequence"/>
</dbReference>
<proteinExistence type="predicted"/>
<evidence type="ECO:0000313" key="1">
    <source>
        <dbReference type="EMBL" id="GAA3523542.1"/>
    </source>
</evidence>
<evidence type="ECO:0000313" key="2">
    <source>
        <dbReference type="Proteomes" id="UP001500459"/>
    </source>
</evidence>
<gene>
    <name evidence="1" type="ORF">GCM10022393_43020</name>
</gene>
<comment type="caution">
    <text evidence="1">The sequence shown here is derived from an EMBL/GenBank/DDBJ whole genome shotgun (WGS) entry which is preliminary data.</text>
</comment>
<sequence length="180" mass="19611">MLVYAYFFKDENINNKTDNYLKILKMKVLIKVVCVAFVFMTMSCGSDDDSSSDSGSDSFFTKIDGVAYNPEFVNGFITTFGTNIFISGSQANGDNVVINFPISAVAGETFTVEDLQFVASFDTSDGRAFLSSEGSVTITTHNTESQRISGTFSFIANPLESNGATFTFTEGTFDVSYTDL</sequence>
<dbReference type="Pfam" id="PF19765">
    <property type="entry name" value="DUF6252"/>
    <property type="match status" value="1"/>
</dbReference>
<reference evidence="2" key="1">
    <citation type="journal article" date="2019" name="Int. J. Syst. Evol. Microbiol.">
        <title>The Global Catalogue of Microorganisms (GCM) 10K type strain sequencing project: providing services to taxonomists for standard genome sequencing and annotation.</title>
        <authorList>
            <consortium name="The Broad Institute Genomics Platform"/>
            <consortium name="The Broad Institute Genome Sequencing Center for Infectious Disease"/>
            <person name="Wu L."/>
            <person name="Ma J."/>
        </authorList>
    </citation>
    <scope>NUCLEOTIDE SEQUENCE [LARGE SCALE GENOMIC DNA]</scope>
    <source>
        <strain evidence="2">JCM 17106</strain>
    </source>
</reference>
<dbReference type="InterPro" id="IPR046219">
    <property type="entry name" value="DUF6252"/>
</dbReference>
<name>A0ABP6UYD0_9FLAO</name>
<keyword evidence="2" id="KW-1185">Reference proteome</keyword>
<dbReference type="EMBL" id="BAABCW010000037">
    <property type="protein sequence ID" value="GAA3523542.1"/>
    <property type="molecule type" value="Genomic_DNA"/>
</dbReference>
<protein>
    <submittedName>
        <fullName evidence="1">Uncharacterized protein</fullName>
    </submittedName>
</protein>
<accession>A0ABP6UYD0</accession>
<organism evidence="1 2">
    <name type="scientific">Aquimarina addita</name>
    <dbReference type="NCBI Taxonomy" id="870485"/>
    <lineage>
        <taxon>Bacteria</taxon>
        <taxon>Pseudomonadati</taxon>
        <taxon>Bacteroidota</taxon>
        <taxon>Flavobacteriia</taxon>
        <taxon>Flavobacteriales</taxon>
        <taxon>Flavobacteriaceae</taxon>
        <taxon>Aquimarina</taxon>
    </lineage>
</organism>